<sequence length="330" mass="36069">MGWGVSVVVDQLARNWNQNGHGMAIGCVEHDGSIAGLDITEVDPTPAAIVAWLREKKAHTVVAHTSPFIELLPHLPPTFRRWVWEHGDPTPAMFSDSASERLRTRLHKIEKVYPAIDGVVAISKFIRHDIEWPDAHVVSNGCDHIVDRGCKQIAELTSSGGRPLRVGTLMRLGRGEASYKGNALFCELAARAHAGGLRAEFLAMGRGTPEDAEALRAQGIAVKLNGSDAERLAYLRGLDVFVSPSLWEGFNLPLVEAQAAGTLGAAFDTGAHPEVTPFVFSDLNELLVAIARYAGSPELLWRHSRLCYHFVRDRFSWGRAAEDVSKLLCG</sequence>
<dbReference type="EMBL" id="UWOC01000182">
    <property type="protein sequence ID" value="VCU10925.1"/>
    <property type="molecule type" value="Genomic_DNA"/>
</dbReference>
<keyword evidence="2" id="KW-1185">Reference proteome</keyword>
<proteinExistence type="predicted"/>
<accession>A0A3S4CJS5</accession>
<dbReference type="PANTHER" id="PTHR12526">
    <property type="entry name" value="GLYCOSYLTRANSFERASE"/>
    <property type="match status" value="1"/>
</dbReference>
<dbReference type="AlphaFoldDB" id="A0A3S4CJS5"/>
<evidence type="ECO:0000313" key="1">
    <source>
        <dbReference type="EMBL" id="VCU10925.1"/>
    </source>
</evidence>
<gene>
    <name evidence="1" type="ORF">RHODGE_RHODGE_04129</name>
</gene>
<dbReference type="Pfam" id="PF13692">
    <property type="entry name" value="Glyco_trans_1_4"/>
    <property type="match status" value="1"/>
</dbReference>
<dbReference type="Gene3D" id="3.40.50.2000">
    <property type="entry name" value="Glycogen Phosphorylase B"/>
    <property type="match status" value="2"/>
</dbReference>
<reference evidence="2" key="1">
    <citation type="submission" date="2018-10" db="EMBL/GenBank/DDBJ databases">
        <authorList>
            <person name="Peiro R."/>
            <person name="Begona"/>
            <person name="Cbmso G."/>
            <person name="Lopez M."/>
            <person name="Gonzalez S."/>
            <person name="Sacristan E."/>
            <person name="Castillo E."/>
        </authorList>
    </citation>
    <scope>NUCLEOTIDE SEQUENCE [LARGE SCALE GENOMIC DNA]</scope>
</reference>
<dbReference type="SUPFAM" id="SSF53756">
    <property type="entry name" value="UDP-Glycosyltransferase/glycogen phosphorylase"/>
    <property type="match status" value="1"/>
</dbReference>
<protein>
    <recommendedName>
        <fullName evidence="3">Glycosyl transferase family 1 domain-containing protein</fullName>
    </recommendedName>
</protein>
<evidence type="ECO:0000313" key="2">
    <source>
        <dbReference type="Proteomes" id="UP000289200"/>
    </source>
</evidence>
<dbReference type="Proteomes" id="UP000289200">
    <property type="component" value="Unassembled WGS sequence"/>
</dbReference>
<organism evidence="1 2">
    <name type="scientific">Rhodoplanes serenus</name>
    <dbReference type="NCBI Taxonomy" id="200615"/>
    <lineage>
        <taxon>Bacteria</taxon>
        <taxon>Pseudomonadati</taxon>
        <taxon>Pseudomonadota</taxon>
        <taxon>Alphaproteobacteria</taxon>
        <taxon>Hyphomicrobiales</taxon>
        <taxon>Nitrobacteraceae</taxon>
        <taxon>Rhodoplanes</taxon>
    </lineage>
</organism>
<dbReference type="CDD" id="cd03801">
    <property type="entry name" value="GT4_PimA-like"/>
    <property type="match status" value="1"/>
</dbReference>
<name>A0A3S4CJS5_9BRAD</name>
<comment type="caution">
    <text evidence="1">The sequence shown here is derived from an EMBL/GenBank/DDBJ whole genome shotgun (WGS) entry which is preliminary data.</text>
</comment>
<evidence type="ECO:0008006" key="3">
    <source>
        <dbReference type="Google" id="ProtNLM"/>
    </source>
</evidence>